<feature type="transmembrane region" description="Helical" evidence="1">
    <location>
        <begin position="82"/>
        <end position="101"/>
    </location>
</feature>
<dbReference type="RefSeq" id="XP_033396370.1">
    <property type="nucleotide sequence ID" value="XM_033546742.1"/>
</dbReference>
<sequence length="192" mass="21849">MNLFLLLPLHSWEKVLEKFLTLYLFCRFGRYSKVGERCYFSLFILLYISLNNPAAVILPFFAGQYQALPAGYILRRYIIGNYPMSILTLYFAMPLDWLTLARAAEAHHSSKEAYKEIHENALELEDFGHNGRPIRSNSVTIAINTANPVCASRRDAAIVRPLSVQQAVTSASFSGISHSSIESWRLGKMTYY</sequence>
<evidence type="ECO:0000256" key="1">
    <source>
        <dbReference type="SAM" id="Phobius"/>
    </source>
</evidence>
<keyword evidence="1" id="KW-1133">Transmembrane helix</keyword>
<dbReference type="Proteomes" id="UP000799438">
    <property type="component" value="Unassembled WGS sequence"/>
</dbReference>
<keyword evidence="3" id="KW-1185">Reference proteome</keyword>
<proteinExistence type="predicted"/>
<name>A0A6A6BCP7_9PEZI</name>
<reference evidence="2" key="1">
    <citation type="journal article" date="2020" name="Stud. Mycol.">
        <title>101 Dothideomycetes genomes: a test case for predicting lifestyles and emergence of pathogens.</title>
        <authorList>
            <person name="Haridas S."/>
            <person name="Albert R."/>
            <person name="Binder M."/>
            <person name="Bloem J."/>
            <person name="Labutti K."/>
            <person name="Salamov A."/>
            <person name="Andreopoulos B."/>
            <person name="Baker S."/>
            <person name="Barry K."/>
            <person name="Bills G."/>
            <person name="Bluhm B."/>
            <person name="Cannon C."/>
            <person name="Castanera R."/>
            <person name="Culley D."/>
            <person name="Daum C."/>
            <person name="Ezra D."/>
            <person name="Gonzalez J."/>
            <person name="Henrissat B."/>
            <person name="Kuo A."/>
            <person name="Liang C."/>
            <person name="Lipzen A."/>
            <person name="Lutzoni F."/>
            <person name="Magnuson J."/>
            <person name="Mondo S."/>
            <person name="Nolan M."/>
            <person name="Ohm R."/>
            <person name="Pangilinan J."/>
            <person name="Park H.-J."/>
            <person name="Ramirez L."/>
            <person name="Alfaro M."/>
            <person name="Sun H."/>
            <person name="Tritt A."/>
            <person name="Yoshinaga Y."/>
            <person name="Zwiers L.-H."/>
            <person name="Turgeon B."/>
            <person name="Goodwin S."/>
            <person name="Spatafora J."/>
            <person name="Crous P."/>
            <person name="Grigoriev I."/>
        </authorList>
    </citation>
    <scope>NUCLEOTIDE SEQUENCE</scope>
    <source>
        <strain evidence="2">CBS 121167</strain>
    </source>
</reference>
<dbReference type="AlphaFoldDB" id="A0A6A6BCP7"/>
<evidence type="ECO:0000313" key="2">
    <source>
        <dbReference type="EMBL" id="KAF2140657.1"/>
    </source>
</evidence>
<keyword evidence="1" id="KW-0812">Transmembrane</keyword>
<feature type="transmembrane region" description="Helical" evidence="1">
    <location>
        <begin position="39"/>
        <end position="62"/>
    </location>
</feature>
<dbReference type="EMBL" id="ML995489">
    <property type="protein sequence ID" value="KAF2140657.1"/>
    <property type="molecule type" value="Genomic_DNA"/>
</dbReference>
<accession>A0A6A6BCP7</accession>
<organism evidence="2 3">
    <name type="scientific">Aplosporella prunicola CBS 121167</name>
    <dbReference type="NCBI Taxonomy" id="1176127"/>
    <lineage>
        <taxon>Eukaryota</taxon>
        <taxon>Fungi</taxon>
        <taxon>Dikarya</taxon>
        <taxon>Ascomycota</taxon>
        <taxon>Pezizomycotina</taxon>
        <taxon>Dothideomycetes</taxon>
        <taxon>Dothideomycetes incertae sedis</taxon>
        <taxon>Botryosphaeriales</taxon>
        <taxon>Aplosporellaceae</taxon>
        <taxon>Aplosporella</taxon>
    </lineage>
</organism>
<gene>
    <name evidence="2" type="ORF">K452DRAFT_49606</name>
</gene>
<protein>
    <submittedName>
        <fullName evidence="2">Uncharacterized protein</fullName>
    </submittedName>
</protein>
<dbReference type="GeneID" id="54304249"/>
<evidence type="ECO:0000313" key="3">
    <source>
        <dbReference type="Proteomes" id="UP000799438"/>
    </source>
</evidence>
<keyword evidence="1" id="KW-0472">Membrane</keyword>